<keyword evidence="6" id="KW-1185">Reference proteome</keyword>
<dbReference type="AlphaFoldDB" id="A0A231H2P2"/>
<reference evidence="5 6" key="1">
    <citation type="submission" date="2017-07" db="EMBL/GenBank/DDBJ databases">
        <title>First draft Genome Sequence of Nocardia cerradoensis isolated from human infection.</title>
        <authorList>
            <person name="Carrasco G."/>
        </authorList>
    </citation>
    <scope>NUCLEOTIDE SEQUENCE [LARGE SCALE GENOMIC DNA]</scope>
    <source>
        <strain evidence="5 6">CNM20130759</strain>
    </source>
</reference>
<evidence type="ECO:0000313" key="5">
    <source>
        <dbReference type="EMBL" id="OXR43133.1"/>
    </source>
</evidence>
<protein>
    <recommendedName>
        <fullName evidence="7">Mce-associated membrane protein</fullName>
    </recommendedName>
</protein>
<evidence type="ECO:0000256" key="2">
    <source>
        <dbReference type="ARBA" id="ARBA00023136"/>
    </source>
</evidence>
<accession>A0A231H2P2</accession>
<gene>
    <name evidence="5" type="ORF">B7C42_04555</name>
</gene>
<keyword evidence="4" id="KW-0812">Transmembrane</keyword>
<evidence type="ECO:0008006" key="7">
    <source>
        <dbReference type="Google" id="ProtNLM"/>
    </source>
</evidence>
<comment type="subcellular location">
    <subcellularLocation>
        <location evidence="1">Membrane</location>
    </subcellularLocation>
</comment>
<dbReference type="Proteomes" id="UP000215506">
    <property type="component" value="Unassembled WGS sequence"/>
</dbReference>
<name>A0A231H2P2_9NOCA</name>
<evidence type="ECO:0000256" key="4">
    <source>
        <dbReference type="SAM" id="Phobius"/>
    </source>
</evidence>
<feature type="compositionally biased region" description="Low complexity" evidence="3">
    <location>
        <begin position="22"/>
        <end position="44"/>
    </location>
</feature>
<comment type="caution">
    <text evidence="5">The sequence shown here is derived from an EMBL/GenBank/DDBJ whole genome shotgun (WGS) entry which is preliminary data.</text>
</comment>
<dbReference type="PANTHER" id="PTHR37042:SF4">
    <property type="entry name" value="OUTER MEMBRANE PROTEIN RV1973"/>
    <property type="match status" value="1"/>
</dbReference>
<evidence type="ECO:0000256" key="1">
    <source>
        <dbReference type="ARBA" id="ARBA00004370"/>
    </source>
</evidence>
<feature type="region of interest" description="Disordered" evidence="3">
    <location>
        <begin position="1"/>
        <end position="44"/>
    </location>
</feature>
<dbReference type="PANTHER" id="PTHR37042">
    <property type="entry name" value="OUTER MEMBRANE PROTEIN RV1973"/>
    <property type="match status" value="1"/>
</dbReference>
<dbReference type="GO" id="GO:0016020">
    <property type="term" value="C:membrane"/>
    <property type="evidence" value="ECO:0007669"/>
    <property type="project" value="UniProtKB-SubCell"/>
</dbReference>
<proteinExistence type="predicted"/>
<keyword evidence="2 4" id="KW-0472">Membrane</keyword>
<organism evidence="5 6">
    <name type="scientific">Nocardia cerradoensis</name>
    <dbReference type="NCBI Taxonomy" id="85688"/>
    <lineage>
        <taxon>Bacteria</taxon>
        <taxon>Bacillati</taxon>
        <taxon>Actinomycetota</taxon>
        <taxon>Actinomycetes</taxon>
        <taxon>Mycobacteriales</taxon>
        <taxon>Nocardiaceae</taxon>
        <taxon>Nocardia</taxon>
    </lineage>
</organism>
<sequence length="236" mass="23993">MTHRIAVSARTAPEPSEEDGGAAEATAAEESSAALASEDTGIGDLDAAADTETAGDAEAAGARTASRSVLRMLLRPGRSAVGAALIVVVLAGLSAAAITLGLAHRASDRVGDQDLAVLSAARQGVVNLISPSAKDPTASANRIAADATGQWLAEFRAVKDKFVGAIDESKTDSTGEILGAGIEHHNPDGSTTVLVTAVSKVSNSTGAKDDPRTWRLRVDVVDEATGYKLSKVEVVP</sequence>
<evidence type="ECO:0000313" key="6">
    <source>
        <dbReference type="Proteomes" id="UP000215506"/>
    </source>
</evidence>
<dbReference type="EMBL" id="NGAF01000010">
    <property type="protein sequence ID" value="OXR43133.1"/>
    <property type="molecule type" value="Genomic_DNA"/>
</dbReference>
<feature type="transmembrane region" description="Helical" evidence="4">
    <location>
        <begin position="80"/>
        <end position="103"/>
    </location>
</feature>
<evidence type="ECO:0000256" key="3">
    <source>
        <dbReference type="SAM" id="MobiDB-lite"/>
    </source>
</evidence>
<keyword evidence="4" id="KW-1133">Transmembrane helix</keyword>
<dbReference type="RefSeq" id="WP_094026455.1">
    <property type="nucleotide sequence ID" value="NZ_NGAF01000010.1"/>
</dbReference>